<feature type="region of interest" description="Disordered" evidence="2">
    <location>
        <begin position="221"/>
        <end position="241"/>
    </location>
</feature>
<reference evidence="4 5" key="1">
    <citation type="submission" date="2024-03" db="EMBL/GenBank/DDBJ databases">
        <title>Novel species of the genus Variovorax.</title>
        <authorList>
            <person name="Liu Q."/>
            <person name="Xin Y.-H."/>
        </authorList>
    </citation>
    <scope>NUCLEOTIDE SEQUENCE [LARGE SCALE GENOMIC DNA]</scope>
    <source>
        <strain evidence="4 5">KACC 18901</strain>
    </source>
</reference>
<feature type="compositionally biased region" description="Basic and acidic residues" evidence="2">
    <location>
        <begin position="223"/>
        <end position="232"/>
    </location>
</feature>
<name>A0ABU8XJL3_9BURK</name>
<dbReference type="RefSeq" id="WP_340340102.1">
    <property type="nucleotide sequence ID" value="NZ_JBBKZS010000058.1"/>
</dbReference>
<accession>A0ABU8XJL3</accession>
<keyword evidence="4" id="KW-0547">Nucleotide-binding</keyword>
<dbReference type="Gene3D" id="3.40.50.300">
    <property type="entry name" value="P-loop containing nucleotide triphosphate hydrolases"/>
    <property type="match status" value="1"/>
</dbReference>
<evidence type="ECO:0000256" key="2">
    <source>
        <dbReference type="SAM" id="MobiDB-lite"/>
    </source>
</evidence>
<sequence length="307" mass="34148">MSELISYWPSADHVRECLRTEAETIDDALLLAVHEPVSLRKRAAHTGLETEANERDLLDALMRPSDDGSAVLVAITGASGVGKSHMVKWLGAQLLRHPQRDRLVIVTIPKTASLRQVVERMLEPLGGEAYATIKRDLNRAVDAMEENRAAELLAATLGEELESYARNLQEAVQANRVARDQVARINVARKVRTIVRDAQVRDSWLQTVLIRIIRSSLEGTGDPDDRRFHAGDLEPPSDAPINDFPQETNGALNLLARNDGADRGRAAEILQEVLDPALRSVFGFTETFRCWRRPKIDPPVRVVPVQI</sequence>
<protein>
    <submittedName>
        <fullName evidence="4">ATP-binding protein</fullName>
    </submittedName>
</protein>
<keyword evidence="4" id="KW-0067">ATP-binding</keyword>
<feature type="domain" description="ORC1/DEAH AAA+ ATPase" evidence="3">
    <location>
        <begin position="72"/>
        <end position="166"/>
    </location>
</feature>
<comment type="caution">
    <text evidence="4">The sequence shown here is derived from an EMBL/GenBank/DDBJ whole genome shotgun (WGS) entry which is preliminary data.</text>
</comment>
<dbReference type="InterPro" id="IPR027417">
    <property type="entry name" value="P-loop_NTPase"/>
</dbReference>
<organism evidence="4 5">
    <name type="scientific">Variovorax robiniae</name>
    <dbReference type="NCBI Taxonomy" id="1836199"/>
    <lineage>
        <taxon>Bacteria</taxon>
        <taxon>Pseudomonadati</taxon>
        <taxon>Pseudomonadota</taxon>
        <taxon>Betaproteobacteria</taxon>
        <taxon>Burkholderiales</taxon>
        <taxon>Comamonadaceae</taxon>
        <taxon>Variovorax</taxon>
    </lineage>
</organism>
<evidence type="ECO:0000259" key="3">
    <source>
        <dbReference type="Pfam" id="PF13401"/>
    </source>
</evidence>
<dbReference type="SUPFAM" id="SSF52540">
    <property type="entry name" value="P-loop containing nucleoside triphosphate hydrolases"/>
    <property type="match status" value="1"/>
</dbReference>
<dbReference type="GO" id="GO:0005524">
    <property type="term" value="F:ATP binding"/>
    <property type="evidence" value="ECO:0007669"/>
    <property type="project" value="UniProtKB-KW"/>
</dbReference>
<keyword evidence="1" id="KW-0175">Coiled coil</keyword>
<dbReference type="Proteomes" id="UP001367030">
    <property type="component" value="Unassembled WGS sequence"/>
</dbReference>
<dbReference type="EMBL" id="JBBKZS010000058">
    <property type="protein sequence ID" value="MEJ8860072.1"/>
    <property type="molecule type" value="Genomic_DNA"/>
</dbReference>
<proteinExistence type="predicted"/>
<evidence type="ECO:0000256" key="1">
    <source>
        <dbReference type="SAM" id="Coils"/>
    </source>
</evidence>
<feature type="coiled-coil region" evidence="1">
    <location>
        <begin position="154"/>
        <end position="181"/>
    </location>
</feature>
<dbReference type="Pfam" id="PF13401">
    <property type="entry name" value="AAA_22"/>
    <property type="match status" value="1"/>
</dbReference>
<gene>
    <name evidence="4" type="ORF">WKW79_36430</name>
</gene>
<keyword evidence="5" id="KW-1185">Reference proteome</keyword>
<evidence type="ECO:0000313" key="5">
    <source>
        <dbReference type="Proteomes" id="UP001367030"/>
    </source>
</evidence>
<evidence type="ECO:0000313" key="4">
    <source>
        <dbReference type="EMBL" id="MEJ8860072.1"/>
    </source>
</evidence>
<dbReference type="InterPro" id="IPR049945">
    <property type="entry name" value="AAA_22"/>
</dbReference>